<protein>
    <submittedName>
        <fullName evidence="4">Uncharacterized protein</fullName>
    </submittedName>
</protein>
<keyword evidence="3" id="KW-0812">Transmembrane</keyword>
<keyword evidence="3" id="KW-0472">Membrane</keyword>
<keyword evidence="5" id="KW-1185">Reference proteome</keyword>
<evidence type="ECO:0000313" key="4">
    <source>
        <dbReference type="EMBL" id="MBD7943737.1"/>
    </source>
</evidence>
<evidence type="ECO:0000256" key="3">
    <source>
        <dbReference type="SAM" id="Phobius"/>
    </source>
</evidence>
<proteinExistence type="predicted"/>
<gene>
    <name evidence="4" type="ORF">H9650_06355</name>
</gene>
<feature type="coiled-coil region" evidence="1">
    <location>
        <begin position="38"/>
        <end position="65"/>
    </location>
</feature>
<accession>A0ABR8R7V9</accession>
<dbReference type="RefSeq" id="WP_191696827.1">
    <property type="nucleotide sequence ID" value="NZ_JACSQO010000002.1"/>
</dbReference>
<reference evidence="4 5" key="1">
    <citation type="submission" date="2020-08" db="EMBL/GenBank/DDBJ databases">
        <title>A Genomic Blueprint of the Chicken Gut Microbiome.</title>
        <authorList>
            <person name="Gilroy R."/>
            <person name="Ravi A."/>
            <person name="Getino M."/>
            <person name="Pursley I."/>
            <person name="Horton D.L."/>
            <person name="Alikhan N.-F."/>
            <person name="Baker D."/>
            <person name="Gharbi K."/>
            <person name="Hall N."/>
            <person name="Watson M."/>
            <person name="Adriaenssens E.M."/>
            <person name="Foster-Nyarko E."/>
            <person name="Jarju S."/>
            <person name="Secka A."/>
            <person name="Antonio M."/>
            <person name="Oren A."/>
            <person name="Chaudhuri R."/>
            <person name="La Ragione R.M."/>
            <person name="Hildebrand F."/>
            <person name="Pallen M.J."/>
        </authorList>
    </citation>
    <scope>NUCLEOTIDE SEQUENCE [LARGE SCALE GENOMIC DNA]</scope>
    <source>
        <strain evidence="4 5">Sa2BUA9</strain>
    </source>
</reference>
<evidence type="ECO:0000313" key="5">
    <source>
        <dbReference type="Proteomes" id="UP000640786"/>
    </source>
</evidence>
<keyword evidence="1" id="KW-0175">Coiled coil</keyword>
<sequence>MNELVSNKKNAVILIGLVIVLLLFALYYFLLSPLKSERETKEVSVKVLEGEVKALREEYNTFQLEADSDDNVFKMKVKIPLERELDELLLSLEEVELLSDSKIESIEFNNYDGIIDETQLAQYPVEEIEEDTETGEEESGEATDQADAIEASEENLEEPPISPVADTALPGNLKLITFNVSVLTKNYDQLVLLIEEIENMERVVRVDQIIMDAPGEEDLLNEELPTATSATIQLTTFFHKE</sequence>
<keyword evidence="3" id="KW-1133">Transmembrane helix</keyword>
<feature type="transmembrane region" description="Helical" evidence="3">
    <location>
        <begin position="12"/>
        <end position="31"/>
    </location>
</feature>
<dbReference type="EMBL" id="JACSQO010000002">
    <property type="protein sequence ID" value="MBD7943737.1"/>
    <property type="molecule type" value="Genomic_DNA"/>
</dbReference>
<feature type="region of interest" description="Disordered" evidence="2">
    <location>
        <begin position="128"/>
        <end position="164"/>
    </location>
</feature>
<feature type="compositionally biased region" description="Acidic residues" evidence="2">
    <location>
        <begin position="128"/>
        <end position="141"/>
    </location>
</feature>
<organism evidence="4 5">
    <name type="scientific">Psychrobacillus faecigallinarum</name>
    <dbReference type="NCBI Taxonomy" id="2762235"/>
    <lineage>
        <taxon>Bacteria</taxon>
        <taxon>Bacillati</taxon>
        <taxon>Bacillota</taxon>
        <taxon>Bacilli</taxon>
        <taxon>Bacillales</taxon>
        <taxon>Bacillaceae</taxon>
        <taxon>Psychrobacillus</taxon>
    </lineage>
</organism>
<name>A0ABR8R7V9_9BACI</name>
<comment type="caution">
    <text evidence="4">The sequence shown here is derived from an EMBL/GenBank/DDBJ whole genome shotgun (WGS) entry which is preliminary data.</text>
</comment>
<dbReference type="Proteomes" id="UP000640786">
    <property type="component" value="Unassembled WGS sequence"/>
</dbReference>
<evidence type="ECO:0000256" key="2">
    <source>
        <dbReference type="SAM" id="MobiDB-lite"/>
    </source>
</evidence>
<evidence type="ECO:0000256" key="1">
    <source>
        <dbReference type="SAM" id="Coils"/>
    </source>
</evidence>